<gene>
    <name evidence="1" type="ORF">MANES_09G113375v8</name>
</gene>
<accession>A0ACB7H5H2</accession>
<evidence type="ECO:0000313" key="1">
    <source>
        <dbReference type="EMBL" id="KAG8647827.1"/>
    </source>
</evidence>
<keyword evidence="2" id="KW-1185">Reference proteome</keyword>
<reference evidence="2" key="1">
    <citation type="journal article" date="2016" name="Nat. Biotechnol.">
        <title>Sequencing wild and cultivated cassava and related species reveals extensive interspecific hybridization and genetic diversity.</title>
        <authorList>
            <person name="Bredeson J.V."/>
            <person name="Lyons J.B."/>
            <person name="Prochnik S.E."/>
            <person name="Wu G.A."/>
            <person name="Ha C.M."/>
            <person name="Edsinger-Gonzales E."/>
            <person name="Grimwood J."/>
            <person name="Schmutz J."/>
            <person name="Rabbi I.Y."/>
            <person name="Egesi C."/>
            <person name="Nauluvula P."/>
            <person name="Lebot V."/>
            <person name="Ndunguru J."/>
            <person name="Mkamilo G."/>
            <person name="Bart R.S."/>
            <person name="Setter T.L."/>
            <person name="Gleadow R.M."/>
            <person name="Kulakow P."/>
            <person name="Ferguson M.E."/>
            <person name="Rounsley S."/>
            <person name="Rokhsar D.S."/>
        </authorList>
    </citation>
    <scope>NUCLEOTIDE SEQUENCE [LARGE SCALE GENOMIC DNA]</scope>
    <source>
        <strain evidence="2">cv. AM560-2</strain>
    </source>
</reference>
<evidence type="ECO:0000313" key="2">
    <source>
        <dbReference type="Proteomes" id="UP000091857"/>
    </source>
</evidence>
<comment type="caution">
    <text evidence="1">The sequence shown here is derived from an EMBL/GenBank/DDBJ whole genome shotgun (WGS) entry which is preliminary data.</text>
</comment>
<proteinExistence type="predicted"/>
<dbReference type="EMBL" id="CM004395">
    <property type="protein sequence ID" value="KAG8647827.1"/>
    <property type="molecule type" value="Genomic_DNA"/>
</dbReference>
<dbReference type="Proteomes" id="UP000091857">
    <property type="component" value="Chromosome 9"/>
</dbReference>
<organism evidence="1 2">
    <name type="scientific">Manihot esculenta</name>
    <name type="common">Cassava</name>
    <name type="synonym">Jatropha manihot</name>
    <dbReference type="NCBI Taxonomy" id="3983"/>
    <lineage>
        <taxon>Eukaryota</taxon>
        <taxon>Viridiplantae</taxon>
        <taxon>Streptophyta</taxon>
        <taxon>Embryophyta</taxon>
        <taxon>Tracheophyta</taxon>
        <taxon>Spermatophyta</taxon>
        <taxon>Magnoliopsida</taxon>
        <taxon>eudicotyledons</taxon>
        <taxon>Gunneridae</taxon>
        <taxon>Pentapetalae</taxon>
        <taxon>rosids</taxon>
        <taxon>fabids</taxon>
        <taxon>Malpighiales</taxon>
        <taxon>Euphorbiaceae</taxon>
        <taxon>Crotonoideae</taxon>
        <taxon>Manihoteae</taxon>
        <taxon>Manihot</taxon>
    </lineage>
</organism>
<name>A0ACB7H5H2_MANES</name>
<protein>
    <submittedName>
        <fullName evidence="1">Uncharacterized protein</fullName>
    </submittedName>
</protein>
<sequence length="166" mass="18929">MDLSLIFNSLRVTHPLQMASFSNRSIIILYQCRGWSLEHVFIVPFIYHSSNFAAVFSGNTNNRFSRREGSMKSEGVDWHPNLRMEQNLITHGDLPRIVMDSYEECRGPPRLFLLDKLDVVGAGACLKRYTDPSFVKVEATSFGLPALDVQIEKKIRKVKAFSKDFG</sequence>